<evidence type="ECO:0000259" key="1">
    <source>
        <dbReference type="Pfam" id="PF18476"/>
    </source>
</evidence>
<accession>A0A3S0JKG0</accession>
<comment type="caution">
    <text evidence="2">The sequence shown here is derived from an EMBL/GenBank/DDBJ whole genome shotgun (WGS) entry which is preliminary data.</text>
</comment>
<dbReference type="InterPro" id="IPR041578">
    <property type="entry name" value="PIN_8"/>
</dbReference>
<proteinExistence type="predicted"/>
<dbReference type="RefSeq" id="WP_126929590.1">
    <property type="nucleotide sequence ID" value="NZ_RXLZ01000041.1"/>
</dbReference>
<sequence length="464" mass="52186">MKGRFPGYYRPTQAELDALWQEGTLVVLDTNILLHLYRVPASTRTLLLSILESLKDRLWIPHQVGIEYQRRRLGVIRDAFSASRRLLSDIEKAHEQFERAVLAAQPEKRGLRRIPAALTEIQTQVKRIRDDVHDAIADQLSPAADDFIREAIDALIGDKVGAPPESQEVLTGWYKQGASRFALQMGPGYKDAKKANSPSPKFFAGGLTFESEYGDLVLWKQIIQHAAKEGIKKVVFVTQDNKEDWWCRVSDPASSEAITQGPLQELAEEIRRDGQVDLFWMYHLQEFMEVASERLGINVSEEAITDVSMADKAAAALSATVLPGPISVLSKLRPPFDVSTHLLVLAEMDLTPYTVLDGFSVGTASDRPEHAVILTSHDAIWRNPFLASSAIAEILQDLNKRLELRTLDVYVMYADRPNLMETDRSLHFIKDALRRTRNFDEVTIWTCLLAPDGEGLELMASFSF</sequence>
<gene>
    <name evidence="2" type="ORF">EKL94_14355</name>
</gene>
<evidence type="ECO:0000313" key="3">
    <source>
        <dbReference type="Proteomes" id="UP000271705"/>
    </source>
</evidence>
<organism evidence="2 3">
    <name type="scientific">Stenotrophomonas maltophilia</name>
    <name type="common">Pseudomonas maltophilia</name>
    <name type="synonym">Xanthomonas maltophilia</name>
    <dbReference type="NCBI Taxonomy" id="40324"/>
    <lineage>
        <taxon>Bacteria</taxon>
        <taxon>Pseudomonadati</taxon>
        <taxon>Pseudomonadota</taxon>
        <taxon>Gammaproteobacteria</taxon>
        <taxon>Lysobacterales</taxon>
        <taxon>Lysobacteraceae</taxon>
        <taxon>Stenotrophomonas</taxon>
        <taxon>Stenotrophomonas maltophilia group</taxon>
    </lineage>
</organism>
<reference evidence="2 3" key="1">
    <citation type="submission" date="2018-12" db="EMBL/GenBank/DDBJ databases">
        <authorList>
            <person name="Kartti S."/>
            <person name="Manni A."/>
            <person name="Chemao El Fihri M.W."/>
            <person name="Laamarti M."/>
            <person name="Temsamani L."/>
            <person name="El Jamali J.E."/>
            <person name="Ouadghiri M."/>
            <person name="Ibrahimi A."/>
            <person name="Filati-Maltouf A."/>
        </authorList>
    </citation>
    <scope>NUCLEOTIDE SEQUENCE [LARGE SCALE GENOMIC DNA]</scope>
    <source>
        <strain evidence="2 3">MDMC339</strain>
    </source>
</reference>
<dbReference type="Pfam" id="PF18476">
    <property type="entry name" value="PIN_8"/>
    <property type="match status" value="1"/>
</dbReference>
<dbReference type="Proteomes" id="UP000271705">
    <property type="component" value="Unassembled WGS sequence"/>
</dbReference>
<dbReference type="AlphaFoldDB" id="A0A3S0JKG0"/>
<protein>
    <recommendedName>
        <fullName evidence="1">PIN like domain-containing protein</fullName>
    </recommendedName>
</protein>
<evidence type="ECO:0000313" key="2">
    <source>
        <dbReference type="EMBL" id="RTQ87825.1"/>
    </source>
</evidence>
<feature type="domain" description="PIN like" evidence="1">
    <location>
        <begin position="25"/>
        <end position="250"/>
    </location>
</feature>
<dbReference type="EMBL" id="RXLZ01000041">
    <property type="protein sequence ID" value="RTQ87825.1"/>
    <property type="molecule type" value="Genomic_DNA"/>
</dbReference>
<name>A0A3S0JKG0_STEMA</name>